<gene>
    <name evidence="2" type="ORF">KHY35_06420</name>
</gene>
<dbReference type="AlphaFoldDB" id="A0A943HQY9"/>
<dbReference type="InterPro" id="IPR025400">
    <property type="entry name" value="Lin1244/Lin1753-like_N"/>
</dbReference>
<name>A0A943HQY9_BACT4</name>
<evidence type="ECO:0000259" key="1">
    <source>
        <dbReference type="Pfam" id="PF14297"/>
    </source>
</evidence>
<dbReference type="EMBL" id="JAGZEE010000007">
    <property type="protein sequence ID" value="MBS5410337.1"/>
    <property type="molecule type" value="Genomic_DNA"/>
</dbReference>
<dbReference type="Proteomes" id="UP000782901">
    <property type="component" value="Unassembled WGS sequence"/>
</dbReference>
<protein>
    <submittedName>
        <fullName evidence="2">DUF4373 domain-containing protein</fullName>
    </submittedName>
</protein>
<dbReference type="PANTHER" id="PTHR39196">
    <property type="entry name" value="PRIMOSOME, DNAD SUBUNIT"/>
    <property type="match status" value="1"/>
</dbReference>
<comment type="caution">
    <text evidence="2">The sequence shown here is derived from an EMBL/GenBank/DDBJ whole genome shotgun (WGS) entry which is preliminary data.</text>
</comment>
<proteinExistence type="predicted"/>
<evidence type="ECO:0000313" key="2">
    <source>
        <dbReference type="EMBL" id="MBS5410337.1"/>
    </source>
</evidence>
<reference evidence="2" key="1">
    <citation type="submission" date="2021-02" db="EMBL/GenBank/DDBJ databases">
        <title>Infant gut strain persistence is associated with maternal origin, phylogeny, and functional potential including surface adhesion and iron acquisition.</title>
        <authorList>
            <person name="Lou Y.C."/>
        </authorList>
    </citation>
    <scope>NUCLEOTIDE SEQUENCE</scope>
    <source>
        <strain evidence="2">L3_082_243G1_dasL3_082_243G1_maxbin2.maxbin.015s ta_sub</strain>
    </source>
</reference>
<dbReference type="Pfam" id="PF14297">
    <property type="entry name" value="Lin1244_N"/>
    <property type="match status" value="1"/>
</dbReference>
<accession>A0A943HQY9</accession>
<organism evidence="2 3">
    <name type="scientific">Bacteroides thetaiotaomicron</name>
    <dbReference type="NCBI Taxonomy" id="818"/>
    <lineage>
        <taxon>Bacteria</taxon>
        <taxon>Pseudomonadati</taxon>
        <taxon>Bacteroidota</taxon>
        <taxon>Bacteroidia</taxon>
        <taxon>Bacteroidales</taxon>
        <taxon>Bacteroidaceae</taxon>
        <taxon>Bacteroides</taxon>
    </lineage>
</organism>
<feature type="domain" description="Lin1244/Lin1753-like N-terminal" evidence="1">
    <location>
        <begin position="11"/>
        <end position="105"/>
    </location>
</feature>
<evidence type="ECO:0000313" key="3">
    <source>
        <dbReference type="Proteomes" id="UP000782901"/>
    </source>
</evidence>
<sequence>MPRIKKRGLDYFPLNTDFIYNRLVRRIMKREGDAALSVLIEVLSYIYSGEGYYVRADNLFYEDLSSNLYEKSSEDVKRIVALAVEYGVFDTGLFSRYGILTSAEIQQQYCFSTKRRKNLCLEPDYSLISCDQKLSLSQSENNVNKFVGDLCANTDEKQPLEEVSGNAEEVENVTFIHANVTSGTHSIAQNSIVQHSVAENRVEYPLSTSPGKDREVREEKEESFSIRELSEQGKTGMLQPKGPVCESVAVTRVDTSRLSKRREWTNEAIDGLQPPADGMERNYTGLLYNLRLYGISPSEQYAIIRKSNFGVIGNPVWKGLGTLRDSGGKIKLPGRYLLSVLNN</sequence>
<dbReference type="PANTHER" id="PTHR39196:SF1">
    <property type="entry name" value="PRIMOSOME, DNAD SUBUNIT"/>
    <property type="match status" value="1"/>
</dbReference>